<dbReference type="EMBL" id="KN846951">
    <property type="protein sequence ID" value="KIV84218.1"/>
    <property type="molecule type" value="Genomic_DNA"/>
</dbReference>
<dbReference type="Proteomes" id="UP000053599">
    <property type="component" value="Unassembled WGS sequence"/>
</dbReference>
<dbReference type="PROSITE" id="PS00154">
    <property type="entry name" value="ATPASE_E1_E2"/>
    <property type="match status" value="1"/>
</dbReference>
<dbReference type="Gene3D" id="2.70.150.10">
    <property type="entry name" value="Calcium-transporting ATPase, cytoplasmic transduction domain A"/>
    <property type="match status" value="1"/>
</dbReference>
<dbReference type="CDD" id="cd00371">
    <property type="entry name" value="HMA"/>
    <property type="match status" value="1"/>
</dbReference>
<dbReference type="InterPro" id="IPR056236">
    <property type="entry name" value="HMA_PCA1"/>
</dbReference>
<dbReference type="GO" id="GO:0030003">
    <property type="term" value="P:intracellular monoatomic cation homeostasis"/>
    <property type="evidence" value="ECO:0007669"/>
    <property type="project" value="UniProtKB-ARBA"/>
</dbReference>
<evidence type="ECO:0000256" key="1">
    <source>
        <dbReference type="ARBA" id="ARBA00004370"/>
    </source>
</evidence>
<dbReference type="InterPro" id="IPR008250">
    <property type="entry name" value="ATPase_P-typ_transduc_dom_A_sf"/>
</dbReference>
<dbReference type="NCBIfam" id="TIGR01494">
    <property type="entry name" value="ATPase_P-type"/>
    <property type="match status" value="1"/>
</dbReference>
<evidence type="ECO:0000256" key="7">
    <source>
        <dbReference type="RuleBase" id="RU362081"/>
    </source>
</evidence>
<dbReference type="Pfam" id="PF00702">
    <property type="entry name" value="Hydrolase"/>
    <property type="match status" value="1"/>
</dbReference>
<dbReference type="PROSITE" id="PS01229">
    <property type="entry name" value="COF_2"/>
    <property type="match status" value="1"/>
</dbReference>
<feature type="transmembrane region" description="Helical" evidence="7">
    <location>
        <begin position="1183"/>
        <end position="1205"/>
    </location>
</feature>
<dbReference type="Pfam" id="PF24534">
    <property type="entry name" value="HMA_PCA1"/>
    <property type="match status" value="1"/>
</dbReference>
<dbReference type="GO" id="GO:0046872">
    <property type="term" value="F:metal ion binding"/>
    <property type="evidence" value="ECO:0007669"/>
    <property type="project" value="UniProtKB-KW"/>
</dbReference>
<sequence>MESSRTSLAPCIACHPDGVTWEHRPDAGPCCDGNFCLQPRMNLVLNESSITESCLETVARRQCTLECGAVETKSSSRDKITSPDEPESSVPSPQTRKRKQGACGTHSRSAREQFATTLKQVGCICKALITRNLEPCCKVGRPVQTWSTTAVARKTSSSSILNTTVNGSDCIKKGSCGGDTVESSSKRGERCGSKKTLGCSTVKKDDSYGVEEKGNSCSTKGHGAYSGASKADCGGAEQKRSRIGTNDDKCGDTEKKSSCYVATRDNCGASEDINCCGLKVPSAAKQNRSCCLVTEEDNHSGVTRDKCCGSEKIGCSTAKEDGCCGVETSKIVPSPPESCWTGADKGITGMKATNASCPGSGSSNQDGCSKDACCVGSGSGSGSGEEISFAKHDEKVTDHIDIEKGCLAVEHVVLDVQGLTCVGCETKLFRSLHDIPGVCNLRTSLVLSQAEFDLDEKAGPVAEVIKAVERNTGFACQRLNNEGQEVDVVVDDAKAFVERKYPDGVTQMIAADKRIVRIKYDAKIIGVRTLLEKSFNKPLTLADPRGSSELESGKRHVRHTAWITLLSSILTIPVLVLAWASLPPRPIVYGSASLVLATIVQVAIAGPFYPSALRALIFTHVIEMDLLIVLSTSTAYIFSVVSFAYQVAGRPLPTGEFFETSTLLVTLIMLGRWVGAFARQRAVESVSIRSLQAATAVLCDADGRGDREIDARLLQYGDLFKVTPDSRITTDGMIVSGMTEVDESMVTGESLPVEKHPGSAVIAGSLNGSGVLVVRLTHLPGNNTISTIAAMVDEAKFSKPKTQELVDIVASYFVPVILILTIVTFAIWVAIGISVRHQNSGRAVVNAIAYAISVLIVSCPCAIGLAVPMVVVIAGGVAAKHGVVFKSAMAIETARNVSHVVFDKTGTLTQGELSVAEAVYLSNKDDLVESITLGLTCDSKHPVSAAISTYLKEKGVDAAKIGDSKSVTGKGVEGTFDGANVRCGNTRWLSAETLPEVQDLLAKGLTVFGVAIHDQLIAVFGLSDCLRPDSHSVVTELQKRNIAISIVSGDDTGAVEAVAAKLGIPASHVRSRCTPSDKQVYLKNLMADEKKVVIFCGDGTNDAVALAQADIGVHMNSGSDVAQTAADVVLVRPYLGGILVLLDLSKAALHRIFFNFAWSFVYNLFAILLAAGAFVNARIPPQYAGLGEIVSVVPVILIALHLRWFKREY</sequence>
<comment type="similarity">
    <text evidence="7">Belongs to the cation transport ATPase (P-type) (TC 3.A.3) family. Type IB subfamily.</text>
</comment>
<dbReference type="InterPro" id="IPR027256">
    <property type="entry name" value="P-typ_ATPase_IB"/>
</dbReference>
<dbReference type="Pfam" id="PF00122">
    <property type="entry name" value="E1-E2_ATPase"/>
    <property type="match status" value="1"/>
</dbReference>
<dbReference type="STRING" id="1016849.A0A0D1ZBT0"/>
<dbReference type="InterPro" id="IPR036412">
    <property type="entry name" value="HAD-like_sf"/>
</dbReference>
<evidence type="ECO:0000256" key="3">
    <source>
        <dbReference type="ARBA" id="ARBA00022723"/>
    </source>
</evidence>
<dbReference type="PROSITE" id="PS50846">
    <property type="entry name" value="HMA_2"/>
    <property type="match status" value="1"/>
</dbReference>
<dbReference type="SUPFAM" id="SSF81665">
    <property type="entry name" value="Calcium ATPase, transmembrane domain M"/>
    <property type="match status" value="1"/>
</dbReference>
<comment type="subcellular location">
    <subcellularLocation>
        <location evidence="1 7">Membrane</location>
    </subcellularLocation>
</comment>
<dbReference type="Gene3D" id="3.40.50.1000">
    <property type="entry name" value="HAD superfamily/HAD-like"/>
    <property type="match status" value="1"/>
</dbReference>
<dbReference type="GO" id="GO:0005524">
    <property type="term" value="F:ATP binding"/>
    <property type="evidence" value="ECO:0007669"/>
    <property type="project" value="UniProtKB-UniRule"/>
</dbReference>
<dbReference type="PRINTS" id="PR00119">
    <property type="entry name" value="CATATPASE"/>
</dbReference>
<dbReference type="InterPro" id="IPR044492">
    <property type="entry name" value="P_typ_ATPase_HD_dom"/>
</dbReference>
<dbReference type="InterPro" id="IPR036163">
    <property type="entry name" value="HMA_dom_sf"/>
</dbReference>
<dbReference type="GO" id="GO:0019829">
    <property type="term" value="F:ATPase-coupled monoatomic cation transmembrane transporter activity"/>
    <property type="evidence" value="ECO:0007669"/>
    <property type="project" value="InterPro"/>
</dbReference>
<feature type="region of interest" description="Disordered" evidence="8">
    <location>
        <begin position="74"/>
        <end position="107"/>
    </location>
</feature>
<accession>A0A0D1ZBT0</accession>
<dbReference type="SFLD" id="SFLDS00003">
    <property type="entry name" value="Haloacid_Dehalogenase"/>
    <property type="match status" value="1"/>
</dbReference>
<keyword evidence="6 7" id="KW-0472">Membrane</keyword>
<evidence type="ECO:0000313" key="11">
    <source>
        <dbReference type="Proteomes" id="UP000053599"/>
    </source>
</evidence>
<keyword evidence="5 7" id="KW-1133">Transmembrane helix</keyword>
<evidence type="ECO:0000313" key="10">
    <source>
        <dbReference type="EMBL" id="KIV84218.1"/>
    </source>
</evidence>
<dbReference type="NCBIfam" id="TIGR01511">
    <property type="entry name" value="ATPase-IB1_Cu"/>
    <property type="match status" value="1"/>
</dbReference>
<dbReference type="InterPro" id="IPR023298">
    <property type="entry name" value="ATPase_P-typ_TM_dom_sf"/>
</dbReference>
<dbReference type="PANTHER" id="PTHR46594:SF4">
    <property type="entry name" value="P-TYPE CATION-TRANSPORTING ATPASE"/>
    <property type="match status" value="1"/>
</dbReference>
<name>A0A0D1ZBT0_9EURO</name>
<protein>
    <submittedName>
        <fullName evidence="10">Copper-translocating P-type ATPase</fullName>
    </submittedName>
</protein>
<dbReference type="SFLD" id="SFLDG00002">
    <property type="entry name" value="C1.7:_P-type_atpase_like"/>
    <property type="match status" value="1"/>
</dbReference>
<dbReference type="InterPro" id="IPR059000">
    <property type="entry name" value="ATPase_P-type_domA"/>
</dbReference>
<dbReference type="Gene3D" id="3.40.1110.10">
    <property type="entry name" value="Calcium-transporting ATPase, cytoplasmic domain N"/>
    <property type="match status" value="1"/>
</dbReference>
<dbReference type="Pfam" id="PF00403">
    <property type="entry name" value="HMA"/>
    <property type="match status" value="1"/>
</dbReference>
<evidence type="ECO:0000256" key="8">
    <source>
        <dbReference type="SAM" id="MobiDB-lite"/>
    </source>
</evidence>
<feature type="transmembrane region" description="Helical" evidence="7">
    <location>
        <begin position="1152"/>
        <end position="1177"/>
    </location>
</feature>
<reference evidence="10 11" key="1">
    <citation type="submission" date="2015-01" db="EMBL/GenBank/DDBJ databases">
        <title>The Genome Sequence of Exophiala sideris CBS121828.</title>
        <authorList>
            <consortium name="The Broad Institute Genomics Platform"/>
            <person name="Cuomo C."/>
            <person name="de Hoog S."/>
            <person name="Gorbushina A."/>
            <person name="Stielow B."/>
            <person name="Teixiera M."/>
            <person name="Abouelleil A."/>
            <person name="Chapman S.B."/>
            <person name="Priest M."/>
            <person name="Young S.K."/>
            <person name="Wortman J."/>
            <person name="Nusbaum C."/>
            <person name="Birren B."/>
        </authorList>
    </citation>
    <scope>NUCLEOTIDE SEQUENCE [LARGE SCALE GENOMIC DNA]</scope>
    <source>
        <strain evidence="10 11">CBS 121828</strain>
    </source>
</reference>
<dbReference type="InterPro" id="IPR023214">
    <property type="entry name" value="HAD_sf"/>
</dbReference>
<organism evidence="10 11">
    <name type="scientific">Exophiala sideris</name>
    <dbReference type="NCBI Taxonomy" id="1016849"/>
    <lineage>
        <taxon>Eukaryota</taxon>
        <taxon>Fungi</taxon>
        <taxon>Dikarya</taxon>
        <taxon>Ascomycota</taxon>
        <taxon>Pezizomycotina</taxon>
        <taxon>Eurotiomycetes</taxon>
        <taxon>Chaetothyriomycetidae</taxon>
        <taxon>Chaetothyriales</taxon>
        <taxon>Herpotrichiellaceae</taxon>
        <taxon>Exophiala</taxon>
    </lineage>
</organism>
<keyword evidence="7" id="KW-0067">ATP-binding</keyword>
<dbReference type="InterPro" id="IPR006121">
    <property type="entry name" value="HMA_dom"/>
</dbReference>
<dbReference type="GO" id="GO:0016887">
    <property type="term" value="F:ATP hydrolysis activity"/>
    <property type="evidence" value="ECO:0007669"/>
    <property type="project" value="InterPro"/>
</dbReference>
<dbReference type="InterPro" id="IPR001757">
    <property type="entry name" value="P_typ_ATPase"/>
</dbReference>
<gene>
    <name evidence="10" type="ORF">PV11_00010</name>
</gene>
<feature type="domain" description="HMA" evidence="9">
    <location>
        <begin position="410"/>
        <end position="477"/>
    </location>
</feature>
<dbReference type="InterPro" id="IPR018303">
    <property type="entry name" value="ATPase_P-typ_P_site"/>
</dbReference>
<dbReference type="Gene3D" id="3.30.70.100">
    <property type="match status" value="1"/>
</dbReference>
<evidence type="ECO:0000259" key="9">
    <source>
        <dbReference type="PROSITE" id="PS50846"/>
    </source>
</evidence>
<proteinExistence type="inferred from homology"/>
<dbReference type="GO" id="GO:0016020">
    <property type="term" value="C:membrane"/>
    <property type="evidence" value="ECO:0007669"/>
    <property type="project" value="UniProtKB-SubCell"/>
</dbReference>
<keyword evidence="7" id="KW-0547">Nucleotide-binding</keyword>
<evidence type="ECO:0000256" key="6">
    <source>
        <dbReference type="ARBA" id="ARBA00023136"/>
    </source>
</evidence>
<dbReference type="SUPFAM" id="SSF55008">
    <property type="entry name" value="HMA, heavy metal-associated domain"/>
    <property type="match status" value="1"/>
</dbReference>
<dbReference type="SUPFAM" id="SSF56784">
    <property type="entry name" value="HAD-like"/>
    <property type="match status" value="1"/>
</dbReference>
<dbReference type="SUPFAM" id="SSF81653">
    <property type="entry name" value="Calcium ATPase, transduction domain A"/>
    <property type="match status" value="1"/>
</dbReference>
<evidence type="ECO:0000256" key="5">
    <source>
        <dbReference type="ARBA" id="ARBA00022989"/>
    </source>
</evidence>
<evidence type="ECO:0000256" key="2">
    <source>
        <dbReference type="ARBA" id="ARBA00022692"/>
    </source>
</evidence>
<dbReference type="PANTHER" id="PTHR46594">
    <property type="entry name" value="P-TYPE CATION-TRANSPORTING ATPASE"/>
    <property type="match status" value="1"/>
</dbReference>
<dbReference type="AlphaFoldDB" id="A0A0D1ZBT0"/>
<dbReference type="NCBIfam" id="TIGR01525">
    <property type="entry name" value="ATPase-IB_hvy"/>
    <property type="match status" value="1"/>
</dbReference>
<evidence type="ECO:0000256" key="4">
    <source>
        <dbReference type="ARBA" id="ARBA00022967"/>
    </source>
</evidence>
<keyword evidence="4" id="KW-1278">Translocase</keyword>
<feature type="transmembrane region" description="Helical" evidence="7">
    <location>
        <begin position="809"/>
        <end position="835"/>
    </location>
</feature>
<feature type="transmembrane region" description="Helical" evidence="7">
    <location>
        <begin position="847"/>
        <end position="879"/>
    </location>
</feature>
<dbReference type="SFLD" id="SFLDF00027">
    <property type="entry name" value="p-type_atpase"/>
    <property type="match status" value="1"/>
</dbReference>
<feature type="transmembrane region" description="Helical" evidence="7">
    <location>
        <begin position="587"/>
        <end position="609"/>
    </location>
</feature>
<dbReference type="FunFam" id="2.70.150.10:FF:000002">
    <property type="entry name" value="Copper-transporting ATPase 1, putative"/>
    <property type="match status" value="1"/>
</dbReference>
<feature type="transmembrane region" description="Helical" evidence="7">
    <location>
        <begin position="621"/>
        <end position="645"/>
    </location>
</feature>
<keyword evidence="2 7" id="KW-0812">Transmembrane</keyword>
<dbReference type="InterPro" id="IPR023299">
    <property type="entry name" value="ATPase_P-typ_cyto_dom_N"/>
</dbReference>
<dbReference type="OrthoDB" id="432719at2759"/>
<feature type="transmembrane region" description="Helical" evidence="7">
    <location>
        <begin position="561"/>
        <end position="581"/>
    </location>
</feature>
<keyword evidence="3 7" id="KW-0479">Metal-binding</keyword>